<keyword evidence="2" id="KW-1185">Reference proteome</keyword>
<reference evidence="1 2" key="1">
    <citation type="journal article" date="2015" name="Genome Biol. Evol.">
        <title>Comparative Genomics of a Bacterivorous Green Alga Reveals Evolutionary Causalities and Consequences of Phago-Mixotrophic Mode of Nutrition.</title>
        <authorList>
            <person name="Burns J.A."/>
            <person name="Paasch A."/>
            <person name="Narechania A."/>
            <person name="Kim E."/>
        </authorList>
    </citation>
    <scope>NUCLEOTIDE SEQUENCE [LARGE SCALE GENOMIC DNA]</scope>
    <source>
        <strain evidence="1 2">PLY_AMNH</strain>
    </source>
</reference>
<evidence type="ECO:0000313" key="2">
    <source>
        <dbReference type="Proteomes" id="UP001190700"/>
    </source>
</evidence>
<dbReference type="EMBL" id="LGRX02028868">
    <property type="protein sequence ID" value="KAK3247553.1"/>
    <property type="molecule type" value="Genomic_DNA"/>
</dbReference>
<comment type="caution">
    <text evidence="1">The sequence shown here is derived from an EMBL/GenBank/DDBJ whole genome shotgun (WGS) entry which is preliminary data.</text>
</comment>
<evidence type="ECO:0000313" key="1">
    <source>
        <dbReference type="EMBL" id="KAK3247553.1"/>
    </source>
</evidence>
<name>A0AAE0F0R6_9CHLO</name>
<proteinExistence type="predicted"/>
<gene>
    <name evidence="1" type="ORF">CYMTET_42951</name>
</gene>
<dbReference type="Proteomes" id="UP001190700">
    <property type="component" value="Unassembled WGS sequence"/>
</dbReference>
<organism evidence="1 2">
    <name type="scientific">Cymbomonas tetramitiformis</name>
    <dbReference type="NCBI Taxonomy" id="36881"/>
    <lineage>
        <taxon>Eukaryota</taxon>
        <taxon>Viridiplantae</taxon>
        <taxon>Chlorophyta</taxon>
        <taxon>Pyramimonadophyceae</taxon>
        <taxon>Pyramimonadales</taxon>
        <taxon>Pyramimonadaceae</taxon>
        <taxon>Cymbomonas</taxon>
    </lineage>
</organism>
<accession>A0AAE0F0R6</accession>
<protein>
    <submittedName>
        <fullName evidence="1">Uncharacterized protein</fullName>
    </submittedName>
</protein>
<dbReference type="AlphaFoldDB" id="A0AAE0F0R6"/>
<sequence length="370" mass="41634">MADNSEAIVYFLWLRETTSQRPGISLGNSEDFTMFDALRKIDWTPTFHASLEDTGCTEGSGVERKCGYVRSDRETRSCPNLRRAVLKQPSSSDLAMATKPHLLLLGAFLTNKPDPQRSGKKHSSSPFQYIRNWYESVVALNLHATVLHDGLPEEFIRNCTTSRITFVKVPADATPLSPTDERFVLYLLYLLRNPHAFVLLTDLSDVVLGKDPTELFVRDRRSFDLWVGSEEYQGGALKVQESKWLRDSYRKCYGKAARDWDDGIMYNNGVVGGGYDHVIGLLEEVACELVGMQRARGVGAVNCDMTAFNHVLLRFHRNERIFTGFVAKSVGLPTFNSSNLSGERNRAGFGEESHVLMCRQPVMRPGKHTT</sequence>